<evidence type="ECO:0000313" key="4">
    <source>
        <dbReference type="Proteomes" id="UP000596660"/>
    </source>
</evidence>
<proteinExistence type="predicted"/>
<feature type="domain" description="Malectin-like" evidence="2">
    <location>
        <begin position="4"/>
        <end position="326"/>
    </location>
</feature>
<dbReference type="Proteomes" id="UP000596660">
    <property type="component" value="Unplaced"/>
</dbReference>
<dbReference type="Pfam" id="PF12819">
    <property type="entry name" value="Malectin_like"/>
    <property type="match status" value="1"/>
</dbReference>
<comment type="subcellular location">
    <subcellularLocation>
        <location evidence="1">Membrane</location>
        <topology evidence="1">Single-pass membrane protein</topology>
    </subcellularLocation>
</comment>
<evidence type="ECO:0000313" key="3">
    <source>
        <dbReference type="EnsemblPlants" id="AUR62031959-RA:cds"/>
    </source>
</evidence>
<evidence type="ECO:0000259" key="2">
    <source>
        <dbReference type="Pfam" id="PF12819"/>
    </source>
</evidence>
<evidence type="ECO:0000256" key="1">
    <source>
        <dbReference type="ARBA" id="ARBA00004167"/>
    </source>
</evidence>
<dbReference type="GO" id="GO:0016020">
    <property type="term" value="C:membrane"/>
    <property type="evidence" value="ECO:0007669"/>
    <property type="project" value="UniProtKB-SubCell"/>
</dbReference>
<dbReference type="PANTHER" id="PTHR45631:SF68">
    <property type="entry name" value="REPEAT FAMILY PROTEIN, PUTATIVE, EXPRESSED-RELATED"/>
    <property type="match status" value="1"/>
</dbReference>
<keyword evidence="4" id="KW-1185">Reference proteome</keyword>
<name>A0A803MLZ7_CHEQI</name>
<dbReference type="AlphaFoldDB" id="A0A803MLZ7"/>
<reference evidence="3" key="1">
    <citation type="journal article" date="2017" name="Nature">
        <title>The genome of Chenopodium quinoa.</title>
        <authorList>
            <person name="Jarvis D.E."/>
            <person name="Ho Y.S."/>
            <person name="Lightfoot D.J."/>
            <person name="Schmoeckel S.M."/>
            <person name="Li B."/>
            <person name="Borm T.J.A."/>
            <person name="Ohyanagi H."/>
            <person name="Mineta K."/>
            <person name="Michell C.T."/>
            <person name="Saber N."/>
            <person name="Kharbatia N.M."/>
            <person name="Rupper R.R."/>
            <person name="Sharp A.R."/>
            <person name="Dally N."/>
            <person name="Boughton B.A."/>
            <person name="Woo Y.H."/>
            <person name="Gao G."/>
            <person name="Schijlen E.G.W.M."/>
            <person name="Guo X."/>
            <person name="Momin A.A."/>
            <person name="Negrao S."/>
            <person name="Al-Babili S."/>
            <person name="Gehring C."/>
            <person name="Roessner U."/>
            <person name="Jung C."/>
            <person name="Murphy K."/>
            <person name="Arold S.T."/>
            <person name="Gojobori T."/>
            <person name="van der Linden C.G."/>
            <person name="van Loo E.N."/>
            <person name="Jellen E.N."/>
            <person name="Maughan P.J."/>
            <person name="Tester M."/>
        </authorList>
    </citation>
    <scope>NUCLEOTIDE SEQUENCE [LARGE SCALE GENOMIC DNA]</scope>
    <source>
        <strain evidence="3">cv. PI 614886</strain>
    </source>
</reference>
<organism evidence="3 4">
    <name type="scientific">Chenopodium quinoa</name>
    <name type="common">Quinoa</name>
    <dbReference type="NCBI Taxonomy" id="63459"/>
    <lineage>
        <taxon>Eukaryota</taxon>
        <taxon>Viridiplantae</taxon>
        <taxon>Streptophyta</taxon>
        <taxon>Embryophyta</taxon>
        <taxon>Tracheophyta</taxon>
        <taxon>Spermatophyta</taxon>
        <taxon>Magnoliopsida</taxon>
        <taxon>eudicotyledons</taxon>
        <taxon>Gunneridae</taxon>
        <taxon>Pentapetalae</taxon>
        <taxon>Caryophyllales</taxon>
        <taxon>Chenopodiaceae</taxon>
        <taxon>Chenopodioideae</taxon>
        <taxon>Atripliceae</taxon>
        <taxon>Chenopodium</taxon>
    </lineage>
</organism>
<dbReference type="InterPro" id="IPR032675">
    <property type="entry name" value="LRR_dom_sf"/>
</dbReference>
<dbReference type="Gene3D" id="3.80.10.10">
    <property type="entry name" value="Ribonuclease Inhibitor"/>
    <property type="match status" value="1"/>
</dbReference>
<reference evidence="3" key="2">
    <citation type="submission" date="2021-03" db="UniProtKB">
        <authorList>
            <consortium name="EnsemblPlants"/>
        </authorList>
    </citation>
    <scope>IDENTIFICATION</scope>
</reference>
<dbReference type="EnsemblPlants" id="AUR62031959-RA">
    <property type="protein sequence ID" value="AUR62031959-RA:cds"/>
    <property type="gene ID" value="AUR62031959"/>
</dbReference>
<sequence length="407" mass="46049">MTRDSRYDDETGLYFVSDVEFINTGRNMEVDIDHTYGRLWKSYNTLRSFPYGNRNCYTLKASQGKNKNYLIRASFFYGNYDGLNTIPQFDLYVGVHFWATISLDIKEGLFYDLIYTPPEDFIYVCLVKTGSSTPFISTLELKPLNGSIYNSSDGALHLRRRMDAGFFSNTYISVADDPYDRLWRGVPANFQQDWGSLNTSQSMDSTFIDRYELPPSVLKTVAFPLNSTIPLNYYYRNMGSSNTGLVRVYWHFAEIQKLGSNESREFTISIPGKYQSETISPKYLQPLTIVSPVITLINGSGIVFHITKTKRSKLPPILNAFEIYEVVDLSALPTDQNDVNALMNIKTNYTVPASWQGDPCLPEVPLDGLECSNNDHNSPRITSLNLSCNGLVGDIPRSLSALTALTY</sequence>
<dbReference type="InterPro" id="IPR024788">
    <property type="entry name" value="Malectin-like_Carb-bd_dom"/>
</dbReference>
<accession>A0A803MLZ7</accession>
<dbReference type="OMA" id="EEINTHA"/>
<dbReference type="Gramene" id="AUR62031959-RA">
    <property type="protein sequence ID" value="AUR62031959-RA:cds"/>
    <property type="gene ID" value="AUR62031959"/>
</dbReference>
<protein>
    <recommendedName>
        <fullName evidence="2">Malectin-like domain-containing protein</fullName>
    </recommendedName>
</protein>
<dbReference type="PANTHER" id="PTHR45631">
    <property type="entry name" value="OS07G0107800 PROTEIN-RELATED"/>
    <property type="match status" value="1"/>
</dbReference>